<dbReference type="HOGENOM" id="CLU_2094336_0_0_5"/>
<reference evidence="2 3" key="1">
    <citation type="journal article" date="2010" name="J. Bacteriol.">
        <title>Genome sequences of Oceanicola granulosus HTCC2516(T) and Oceanicola batsensis HTCC2597(TDelta).</title>
        <authorList>
            <person name="Thrash J.C."/>
            <person name="Cho J.C."/>
            <person name="Vergin K.L."/>
            <person name="Giovannoni S.J."/>
        </authorList>
    </citation>
    <scope>NUCLEOTIDE SEQUENCE [LARGE SCALE GENOMIC DNA]</scope>
    <source>
        <strain evidence="3">ATCC BAA-863 / DSM 15984 / KCTC 12145 / HTCC2597</strain>
    </source>
</reference>
<evidence type="ECO:0000313" key="3">
    <source>
        <dbReference type="Proteomes" id="UP000004318"/>
    </source>
</evidence>
<feature type="chain" id="PRO_5002660363" evidence="1">
    <location>
        <begin position="21"/>
        <end position="116"/>
    </location>
</feature>
<proteinExistence type="predicted"/>
<dbReference type="AlphaFoldDB" id="A3U3U6"/>
<comment type="caution">
    <text evidence="2">The sequence shown here is derived from an EMBL/GenBank/DDBJ whole genome shotgun (WGS) entry which is preliminary data.</text>
</comment>
<evidence type="ECO:0000256" key="1">
    <source>
        <dbReference type="SAM" id="SignalP"/>
    </source>
</evidence>
<feature type="signal peptide" evidence="1">
    <location>
        <begin position="1"/>
        <end position="20"/>
    </location>
</feature>
<keyword evidence="3" id="KW-1185">Reference proteome</keyword>
<dbReference type="InterPro" id="IPR035437">
    <property type="entry name" value="SNase_OB-fold_sf"/>
</dbReference>
<evidence type="ECO:0000313" key="2">
    <source>
        <dbReference type="EMBL" id="EAQ01185.1"/>
    </source>
</evidence>
<dbReference type="SUPFAM" id="SSF50199">
    <property type="entry name" value="Staphylococcal nuclease"/>
    <property type="match status" value="1"/>
</dbReference>
<dbReference type="RefSeq" id="WP_009805013.1">
    <property type="nucleotide sequence ID" value="NZ_CH724131.1"/>
</dbReference>
<gene>
    <name evidence="2" type="primary">tig</name>
    <name evidence="2" type="ORF">OB2597_03814</name>
</gene>
<name>A3U3U6_PSEBH</name>
<dbReference type="Proteomes" id="UP000004318">
    <property type="component" value="Unassembled WGS sequence"/>
</dbReference>
<keyword evidence="1" id="KW-0732">Signal</keyword>
<organism evidence="2 3">
    <name type="scientific">Pseudooceanicola batsensis (strain ATCC BAA-863 / DSM 15984 / KCTC 12145 / HTCC2597)</name>
    <name type="common">Oceanicola batsensis</name>
    <dbReference type="NCBI Taxonomy" id="252305"/>
    <lineage>
        <taxon>Bacteria</taxon>
        <taxon>Pseudomonadati</taxon>
        <taxon>Pseudomonadota</taxon>
        <taxon>Alphaproteobacteria</taxon>
        <taxon>Rhodobacterales</taxon>
        <taxon>Paracoccaceae</taxon>
        <taxon>Pseudooceanicola</taxon>
    </lineage>
</organism>
<dbReference type="EMBL" id="AAMO01000017">
    <property type="protein sequence ID" value="EAQ01185.1"/>
    <property type="molecule type" value="Genomic_DNA"/>
</dbReference>
<dbReference type="eggNOG" id="ENOG50319G4">
    <property type="taxonomic scope" value="Bacteria"/>
</dbReference>
<sequence>MRLPACLLMLLIALASPLDAEGRRAAVSGDTIMLDGVTVRLKGIECPPMTTDEGREAQRIVQMMLHARVLHCAYEQLPDGTHEGDCLYRASRSTPVSRSMVVELEKRNLCLRYGRT</sequence>
<protein>
    <submittedName>
        <fullName evidence="2">Trigger factor</fullName>
    </submittedName>
</protein>
<accession>A3U3U6</accession>
<dbReference type="OrthoDB" id="7873807at2"/>